<dbReference type="EMBL" id="CP162551">
    <property type="protein sequence ID" value="XDI37362.1"/>
    <property type="molecule type" value="Genomic_DNA"/>
</dbReference>
<dbReference type="Pfam" id="PF12841">
    <property type="entry name" value="YvrJ"/>
    <property type="match status" value="1"/>
</dbReference>
<proteinExistence type="predicted"/>
<dbReference type="AlphaFoldDB" id="A0AB39BUZ2"/>
<feature type="transmembrane region" description="Helical" evidence="1">
    <location>
        <begin position="6"/>
        <end position="23"/>
    </location>
</feature>
<evidence type="ECO:0000256" key="1">
    <source>
        <dbReference type="SAM" id="Phobius"/>
    </source>
</evidence>
<gene>
    <name evidence="2" type="ORF">AB3N04_03325</name>
</gene>
<dbReference type="InterPro" id="IPR024419">
    <property type="entry name" value="YvrJ"/>
</dbReference>
<organism evidence="2">
    <name type="scientific">Alkalihalophilus sp. As8PL</name>
    <dbReference type="NCBI Taxonomy" id="3237103"/>
    <lineage>
        <taxon>Bacteria</taxon>
        <taxon>Bacillati</taxon>
        <taxon>Bacillota</taxon>
        <taxon>Bacilli</taxon>
        <taxon>Bacillales</taxon>
        <taxon>Bacillaceae</taxon>
        <taxon>Alkalihalophilus</taxon>
    </lineage>
</organism>
<keyword evidence="1" id="KW-0812">Transmembrane</keyword>
<reference evidence="2" key="1">
    <citation type="submission" date="2024-07" db="EMBL/GenBank/DDBJ databases">
        <title>Identification and characteristics of an arsenic-resistant bacterial isolate, which belongs to a novel species.</title>
        <authorList>
            <person name="Juszczyk A."/>
            <person name="Kowalczyk A."/>
            <person name="Was K."/>
            <person name="Kosowicz W."/>
            <person name="Budzyn A."/>
            <person name="Latowski D."/>
        </authorList>
    </citation>
    <scope>NUCLEOTIDE SEQUENCE</scope>
    <source>
        <strain evidence="2">As8PL</strain>
    </source>
</reference>
<accession>A0AB39BUZ2</accession>
<dbReference type="RefSeq" id="WP_317120541.1">
    <property type="nucleotide sequence ID" value="NZ_CP162551.1"/>
</dbReference>
<sequence>MEIWIPLISEYGFPVMVTLYLLYRLERKLDHVIEALQLLRETIPSANSVSYSKHHIK</sequence>
<keyword evidence="1" id="KW-1133">Transmembrane helix</keyword>
<keyword evidence="1" id="KW-0472">Membrane</keyword>
<protein>
    <submittedName>
        <fullName evidence="2">YvrJ family protein</fullName>
    </submittedName>
</protein>
<evidence type="ECO:0000313" key="2">
    <source>
        <dbReference type="EMBL" id="XDI37362.1"/>
    </source>
</evidence>
<name>A0AB39BUZ2_9BACI</name>